<evidence type="ECO:0000256" key="2">
    <source>
        <dbReference type="ARBA" id="ARBA00022771"/>
    </source>
</evidence>
<gene>
    <name evidence="5" type="ORF">SMN809_LOCUS83591</name>
</gene>
<sequence length="170" mass="19854">NPTVTGPMVQLLDPTKPYELGDAIKIGRHILKSGALSMKYWCEDDITVSETTTGGYMLNMAGYSYFVKHYGKSFITWECEYRRKQGCSSVVIRSSDPTMNNYFRIYSIQGEHIHEPAPNNVELRRFKRRIRERCRQELSSPRTIYEDELKKGKYSSEMLAILPTFYNMRK</sequence>
<evidence type="ECO:0000313" key="6">
    <source>
        <dbReference type="Proteomes" id="UP000676336"/>
    </source>
</evidence>
<dbReference type="Proteomes" id="UP000676336">
    <property type="component" value="Unassembled WGS sequence"/>
</dbReference>
<feature type="non-terminal residue" evidence="5">
    <location>
        <position position="1"/>
    </location>
</feature>
<feature type="domain" description="FLYWCH-type" evidence="4">
    <location>
        <begin position="50"/>
        <end position="114"/>
    </location>
</feature>
<dbReference type="AlphaFoldDB" id="A0A8S3K4F2"/>
<dbReference type="EMBL" id="CAJOBI010356172">
    <property type="protein sequence ID" value="CAF5223993.1"/>
    <property type="molecule type" value="Genomic_DNA"/>
</dbReference>
<comment type="caution">
    <text evidence="5">The sequence shown here is derived from an EMBL/GenBank/DDBJ whole genome shotgun (WGS) entry which is preliminary data.</text>
</comment>
<dbReference type="Pfam" id="PF04500">
    <property type="entry name" value="FLYWCH"/>
    <property type="match status" value="1"/>
</dbReference>
<keyword evidence="3" id="KW-0862">Zinc</keyword>
<protein>
    <recommendedName>
        <fullName evidence="4">FLYWCH-type domain-containing protein</fullName>
    </recommendedName>
</protein>
<proteinExistence type="predicted"/>
<evidence type="ECO:0000256" key="1">
    <source>
        <dbReference type="ARBA" id="ARBA00022723"/>
    </source>
</evidence>
<keyword evidence="1" id="KW-0479">Metal-binding</keyword>
<dbReference type="InterPro" id="IPR007588">
    <property type="entry name" value="Znf_FLYWCH"/>
</dbReference>
<dbReference type="GO" id="GO:0008270">
    <property type="term" value="F:zinc ion binding"/>
    <property type="evidence" value="ECO:0007669"/>
    <property type="project" value="UniProtKB-KW"/>
</dbReference>
<organism evidence="5 6">
    <name type="scientific">Rotaria magnacalcarata</name>
    <dbReference type="NCBI Taxonomy" id="392030"/>
    <lineage>
        <taxon>Eukaryota</taxon>
        <taxon>Metazoa</taxon>
        <taxon>Spiralia</taxon>
        <taxon>Gnathifera</taxon>
        <taxon>Rotifera</taxon>
        <taxon>Eurotatoria</taxon>
        <taxon>Bdelloidea</taxon>
        <taxon>Philodinida</taxon>
        <taxon>Philodinidae</taxon>
        <taxon>Rotaria</taxon>
    </lineage>
</organism>
<evidence type="ECO:0000313" key="5">
    <source>
        <dbReference type="EMBL" id="CAF5223993.1"/>
    </source>
</evidence>
<evidence type="ECO:0000259" key="4">
    <source>
        <dbReference type="Pfam" id="PF04500"/>
    </source>
</evidence>
<keyword evidence="2" id="KW-0863">Zinc-finger</keyword>
<accession>A0A8S3K4F2</accession>
<name>A0A8S3K4F2_9BILA</name>
<evidence type="ECO:0000256" key="3">
    <source>
        <dbReference type="ARBA" id="ARBA00022833"/>
    </source>
</evidence>
<reference evidence="5" key="1">
    <citation type="submission" date="2021-02" db="EMBL/GenBank/DDBJ databases">
        <authorList>
            <person name="Nowell W R."/>
        </authorList>
    </citation>
    <scope>NUCLEOTIDE SEQUENCE</scope>
</reference>
<dbReference type="Gene3D" id="2.20.25.240">
    <property type="match status" value="1"/>
</dbReference>